<dbReference type="InterPro" id="IPR006139">
    <property type="entry name" value="D-isomer_2_OHA_DH_cat_dom"/>
</dbReference>
<dbReference type="PANTHER" id="PTHR10996">
    <property type="entry name" value="2-HYDROXYACID DEHYDROGENASE-RELATED"/>
    <property type="match status" value="1"/>
</dbReference>
<dbReference type="EMBL" id="LRBV02000010">
    <property type="status" value="NOT_ANNOTATED_CDS"/>
    <property type="molecule type" value="Genomic_DNA"/>
</dbReference>
<keyword evidence="2" id="KW-0520">NAD</keyword>
<dbReference type="EnsemblPlants" id="QL10p012779:mrna">
    <property type="protein sequence ID" value="QL10p012779:mrna:CDS:1"/>
    <property type="gene ID" value="QL10p012779"/>
</dbReference>
<dbReference type="OMA" id="RRICQCD"/>
<dbReference type="GO" id="GO:0016618">
    <property type="term" value="F:hydroxypyruvate reductase [NAD(P)H] activity"/>
    <property type="evidence" value="ECO:0007669"/>
    <property type="project" value="TreeGrafter"/>
</dbReference>
<feature type="domain" description="D-isomer specific 2-hydroxyacid dehydrogenase catalytic" evidence="3">
    <location>
        <begin position="14"/>
        <end position="108"/>
    </location>
</feature>
<organism evidence="4 5">
    <name type="scientific">Quercus lobata</name>
    <name type="common">Valley oak</name>
    <dbReference type="NCBI Taxonomy" id="97700"/>
    <lineage>
        <taxon>Eukaryota</taxon>
        <taxon>Viridiplantae</taxon>
        <taxon>Streptophyta</taxon>
        <taxon>Embryophyta</taxon>
        <taxon>Tracheophyta</taxon>
        <taxon>Spermatophyta</taxon>
        <taxon>Magnoliopsida</taxon>
        <taxon>eudicotyledons</taxon>
        <taxon>Gunneridae</taxon>
        <taxon>Pentapetalae</taxon>
        <taxon>rosids</taxon>
        <taxon>fabids</taxon>
        <taxon>Fagales</taxon>
        <taxon>Fagaceae</taxon>
        <taxon>Quercus</taxon>
    </lineage>
</organism>
<dbReference type="GO" id="GO:0030267">
    <property type="term" value="F:glyoxylate reductase (NADPH) activity"/>
    <property type="evidence" value="ECO:0007669"/>
    <property type="project" value="TreeGrafter"/>
</dbReference>
<protein>
    <recommendedName>
        <fullName evidence="3">D-isomer specific 2-hydroxyacid dehydrogenase catalytic domain-containing protein</fullName>
    </recommendedName>
</protein>
<dbReference type="Gramene" id="QL10p012779:mrna">
    <property type="protein sequence ID" value="QL10p012779:mrna:CDS:1"/>
    <property type="gene ID" value="QL10p012779"/>
</dbReference>
<dbReference type="GO" id="GO:0005829">
    <property type="term" value="C:cytosol"/>
    <property type="evidence" value="ECO:0007669"/>
    <property type="project" value="TreeGrafter"/>
</dbReference>
<dbReference type="AlphaFoldDB" id="A0A7N2MP75"/>
<sequence length="123" mass="14158">MESIGVLMLILMNSYLEQELQRHYNLFKLWTAPQKRQFIKEHATSIRTIIKNAFAGIDAKLIEALQRLEIVSSFSVKVDKIDLTKYKEKGIRVTYTPDVLTEDVTDLAIGLMLAVLRRLCESD</sequence>
<dbReference type="SUPFAM" id="SSF52283">
    <property type="entry name" value="Formate/glycerate dehydrogenase catalytic domain-like"/>
    <property type="match status" value="1"/>
</dbReference>
<keyword evidence="5" id="KW-1185">Reference proteome</keyword>
<reference evidence="4 5" key="1">
    <citation type="journal article" date="2016" name="G3 (Bethesda)">
        <title>First Draft Assembly and Annotation of the Genome of a California Endemic Oak Quercus lobata Nee (Fagaceae).</title>
        <authorList>
            <person name="Sork V.L."/>
            <person name="Fitz-Gibbon S.T."/>
            <person name="Puiu D."/>
            <person name="Crepeau M."/>
            <person name="Gugger P.F."/>
            <person name="Sherman R."/>
            <person name="Stevens K."/>
            <person name="Langley C.H."/>
            <person name="Pellegrini M."/>
            <person name="Salzberg S.L."/>
        </authorList>
    </citation>
    <scope>NUCLEOTIDE SEQUENCE [LARGE SCALE GENOMIC DNA]</scope>
    <source>
        <strain evidence="4 5">cv. SW786</strain>
    </source>
</reference>
<dbReference type="GO" id="GO:0051287">
    <property type="term" value="F:NAD binding"/>
    <property type="evidence" value="ECO:0007669"/>
    <property type="project" value="InterPro"/>
</dbReference>
<dbReference type="Proteomes" id="UP000594261">
    <property type="component" value="Chromosome 10"/>
</dbReference>
<dbReference type="Pfam" id="PF00389">
    <property type="entry name" value="2-Hacid_dh"/>
    <property type="match status" value="1"/>
</dbReference>
<reference evidence="4" key="2">
    <citation type="submission" date="2021-01" db="UniProtKB">
        <authorList>
            <consortium name="EnsemblPlants"/>
        </authorList>
    </citation>
    <scope>IDENTIFICATION</scope>
</reference>
<evidence type="ECO:0000256" key="1">
    <source>
        <dbReference type="ARBA" id="ARBA00023002"/>
    </source>
</evidence>
<evidence type="ECO:0000313" key="5">
    <source>
        <dbReference type="Proteomes" id="UP000594261"/>
    </source>
</evidence>
<evidence type="ECO:0000259" key="3">
    <source>
        <dbReference type="Pfam" id="PF00389"/>
    </source>
</evidence>
<dbReference type="PANTHER" id="PTHR10996:SF178">
    <property type="entry name" value="2-HYDROXYACID DEHYDROGENASE YGL185C-RELATED"/>
    <property type="match status" value="1"/>
</dbReference>
<dbReference type="InterPro" id="IPR050223">
    <property type="entry name" value="D-isomer_2-hydroxyacid_DH"/>
</dbReference>
<accession>A0A7N2MP75</accession>
<proteinExistence type="predicted"/>
<dbReference type="InParanoid" id="A0A7N2MP75"/>
<name>A0A7N2MP75_QUELO</name>
<dbReference type="Gene3D" id="3.40.50.720">
    <property type="entry name" value="NAD(P)-binding Rossmann-like Domain"/>
    <property type="match status" value="2"/>
</dbReference>
<evidence type="ECO:0000313" key="4">
    <source>
        <dbReference type="EnsemblPlants" id="QL10p012779:mrna:CDS:1"/>
    </source>
</evidence>
<evidence type="ECO:0000256" key="2">
    <source>
        <dbReference type="ARBA" id="ARBA00023027"/>
    </source>
</evidence>
<keyword evidence="1" id="KW-0560">Oxidoreductase</keyword>